<dbReference type="Pfam" id="PF08448">
    <property type="entry name" value="PAS_4"/>
    <property type="match status" value="1"/>
</dbReference>
<keyword evidence="5" id="KW-0418">Kinase</keyword>
<dbReference type="FunFam" id="3.30.450.20:FF:000099">
    <property type="entry name" value="Sensory box sensor histidine kinase"/>
    <property type="match status" value="1"/>
</dbReference>
<keyword evidence="3" id="KW-0597">Phosphoprotein</keyword>
<dbReference type="PROSITE" id="PS50113">
    <property type="entry name" value="PAC"/>
    <property type="match status" value="1"/>
</dbReference>
<comment type="catalytic activity">
    <reaction evidence="1">
        <text>ATP + protein L-histidine = ADP + protein N-phospho-L-histidine.</text>
        <dbReference type="EC" id="2.7.13.3"/>
    </reaction>
</comment>
<dbReference type="SMART" id="SM00086">
    <property type="entry name" value="PAC"/>
    <property type="match status" value="2"/>
</dbReference>
<dbReference type="PANTHER" id="PTHR43304:SF1">
    <property type="entry name" value="PAC DOMAIN-CONTAINING PROTEIN"/>
    <property type="match status" value="1"/>
</dbReference>
<dbReference type="InterPro" id="IPR000014">
    <property type="entry name" value="PAS"/>
</dbReference>
<dbReference type="RefSeq" id="WP_176907924.1">
    <property type="nucleotide sequence ID" value="NZ_JABKAU010000010.1"/>
</dbReference>
<dbReference type="SMART" id="SM00091">
    <property type="entry name" value="PAS"/>
    <property type="match status" value="2"/>
</dbReference>
<gene>
    <name evidence="7" type="ORF">HW554_07285</name>
</gene>
<keyword evidence="8" id="KW-1185">Reference proteome</keyword>
<dbReference type="InterPro" id="IPR013655">
    <property type="entry name" value="PAS_fold_3"/>
</dbReference>
<evidence type="ECO:0000256" key="3">
    <source>
        <dbReference type="ARBA" id="ARBA00022553"/>
    </source>
</evidence>
<dbReference type="InterPro" id="IPR035965">
    <property type="entry name" value="PAS-like_dom_sf"/>
</dbReference>
<dbReference type="InterPro" id="IPR013656">
    <property type="entry name" value="PAS_4"/>
</dbReference>
<dbReference type="Gene3D" id="3.30.450.20">
    <property type="entry name" value="PAS domain"/>
    <property type="match status" value="3"/>
</dbReference>
<dbReference type="SUPFAM" id="SSF55785">
    <property type="entry name" value="PYP-like sensor domain (PAS domain)"/>
    <property type="match status" value="3"/>
</dbReference>
<evidence type="ECO:0000256" key="4">
    <source>
        <dbReference type="ARBA" id="ARBA00022679"/>
    </source>
</evidence>
<dbReference type="CDD" id="cd00130">
    <property type="entry name" value="PAS"/>
    <property type="match status" value="1"/>
</dbReference>
<organism evidence="7 8">
    <name type="scientific">Hymenobacter lapidiphilus</name>
    <dbReference type="NCBI Taxonomy" id="2608003"/>
    <lineage>
        <taxon>Bacteria</taxon>
        <taxon>Pseudomonadati</taxon>
        <taxon>Bacteroidota</taxon>
        <taxon>Cytophagia</taxon>
        <taxon>Cytophagales</taxon>
        <taxon>Hymenobacteraceae</taxon>
        <taxon>Hymenobacter</taxon>
    </lineage>
</organism>
<feature type="domain" description="PAC" evidence="6">
    <location>
        <begin position="223"/>
        <end position="275"/>
    </location>
</feature>
<keyword evidence="4" id="KW-0808">Transferase</keyword>
<dbReference type="EC" id="2.7.13.3" evidence="2"/>
<dbReference type="NCBIfam" id="TIGR00229">
    <property type="entry name" value="sensory_box"/>
    <property type="match status" value="1"/>
</dbReference>
<dbReference type="EMBL" id="JABKAU010000010">
    <property type="protein sequence ID" value="NVO31006.1"/>
    <property type="molecule type" value="Genomic_DNA"/>
</dbReference>
<evidence type="ECO:0000313" key="7">
    <source>
        <dbReference type="EMBL" id="NVO31006.1"/>
    </source>
</evidence>
<reference evidence="7 8" key="1">
    <citation type="submission" date="2020-05" db="EMBL/GenBank/DDBJ databases">
        <title>Hymenobacter terrestris sp. nov. and Hymenobacter lapidiphilus sp. nov., isolated from regoliths in Antarctica.</title>
        <authorList>
            <person name="Sedlacek I."/>
            <person name="Pantucek R."/>
            <person name="Zeman M."/>
            <person name="Holochova P."/>
            <person name="Kralova S."/>
            <person name="Stankova E."/>
            <person name="Sedo O."/>
            <person name="Micenkova L."/>
            <person name="Svec P."/>
            <person name="Gupta V."/>
            <person name="Sood U."/>
            <person name="Korpole U.S."/>
            <person name="Lal R."/>
        </authorList>
    </citation>
    <scope>NUCLEOTIDE SEQUENCE [LARGE SCALE GENOMIC DNA]</scope>
    <source>
        <strain evidence="7 8">P5342</strain>
    </source>
</reference>
<proteinExistence type="predicted"/>
<name>A0A7Y7U4S7_9BACT</name>
<evidence type="ECO:0000313" key="8">
    <source>
        <dbReference type="Proteomes" id="UP000565521"/>
    </source>
</evidence>
<dbReference type="InterPro" id="IPR000700">
    <property type="entry name" value="PAS-assoc_C"/>
</dbReference>
<dbReference type="AlphaFoldDB" id="A0A7Y7U4S7"/>
<comment type="caution">
    <text evidence="7">The sequence shown here is derived from an EMBL/GenBank/DDBJ whole genome shotgun (WGS) entry which is preliminary data.</text>
</comment>
<evidence type="ECO:0000259" key="6">
    <source>
        <dbReference type="PROSITE" id="PS50113"/>
    </source>
</evidence>
<accession>A0A7Y7U4S7</accession>
<dbReference type="Proteomes" id="UP000565521">
    <property type="component" value="Unassembled WGS sequence"/>
</dbReference>
<sequence length="435" mass="49535">MTLPLPAPGTFYSLWQLPEHYMLVAPDHTILDATDLYLTTTLLERADIVGRDVFDVFPREEQSEWQVLFNSLEYVRQHATAHTMPRIRYDLQRPAAQGGGLEERYWQTTNYPQFDDQGQLQTILLKTEDVTAQHRAEQQAQAIERELLESQERTHFILESLPVMVWTTQPDGAADYFNQRWLNFTGKPMEAETNSGWLDGVHPDDRAGAAAAWRGAYESGEAYQTEYRLRCADGDYRWVLARGIPRRTAEGVVTMWVGCSVDIQDQKLMVLELLQASEEQAALSDQAYQAYQLAQSQRETFYALFQQAPALIGIARGPQHIFEFANPPYYELFATDDIIGRSVLEVVPEAAEQGYIALLDNVYQTGEPFSGKQMPLQLHRRATGQIEERYFDFSYQALREKGQIVGVISFAFDVTELVEARHKLEGLLPQPPAAS</sequence>
<protein>
    <recommendedName>
        <fullName evidence="2">histidine kinase</fullName>
        <ecNumber evidence="2">2.7.13.3</ecNumber>
    </recommendedName>
</protein>
<dbReference type="InterPro" id="IPR052162">
    <property type="entry name" value="Sensor_kinase/Photoreceptor"/>
</dbReference>
<dbReference type="GO" id="GO:0004673">
    <property type="term" value="F:protein histidine kinase activity"/>
    <property type="evidence" value="ECO:0007669"/>
    <property type="project" value="UniProtKB-EC"/>
</dbReference>
<evidence type="ECO:0000256" key="1">
    <source>
        <dbReference type="ARBA" id="ARBA00000085"/>
    </source>
</evidence>
<evidence type="ECO:0000256" key="5">
    <source>
        <dbReference type="ARBA" id="ARBA00022777"/>
    </source>
</evidence>
<dbReference type="InterPro" id="IPR001610">
    <property type="entry name" value="PAC"/>
</dbReference>
<evidence type="ECO:0000256" key="2">
    <source>
        <dbReference type="ARBA" id="ARBA00012438"/>
    </source>
</evidence>
<dbReference type="Pfam" id="PF08447">
    <property type="entry name" value="PAS_3"/>
    <property type="match status" value="1"/>
</dbReference>
<dbReference type="PANTHER" id="PTHR43304">
    <property type="entry name" value="PHYTOCHROME-LIKE PROTEIN CPH1"/>
    <property type="match status" value="1"/>
</dbReference>